<dbReference type="GeneID" id="69971517"/>
<accession>A0A0P0RGT6</accession>
<dbReference type="SUPFAM" id="SSF54427">
    <property type="entry name" value="NTF2-like"/>
    <property type="match status" value="1"/>
</dbReference>
<dbReference type="KEGG" id="bcai:K788_0006328"/>
<name>A0A0P0RGT6_9BURK</name>
<dbReference type="AlphaFoldDB" id="A0A0P0RGT6"/>
<dbReference type="InterPro" id="IPR032710">
    <property type="entry name" value="NTF2-like_dom_sf"/>
</dbReference>
<proteinExistence type="predicted"/>
<organism evidence="1 2">
    <name type="scientific">Paraburkholderia caribensis MBA4</name>
    <dbReference type="NCBI Taxonomy" id="1323664"/>
    <lineage>
        <taxon>Bacteria</taxon>
        <taxon>Pseudomonadati</taxon>
        <taxon>Pseudomonadota</taxon>
        <taxon>Betaproteobacteria</taxon>
        <taxon>Burkholderiales</taxon>
        <taxon>Burkholderiaceae</taxon>
        <taxon>Paraburkholderia</taxon>
    </lineage>
</organism>
<dbReference type="RefSeq" id="WP_035999790.1">
    <property type="nucleotide sequence ID" value="NZ_CP012747.1"/>
</dbReference>
<evidence type="ECO:0000313" key="2">
    <source>
        <dbReference type="Proteomes" id="UP000019146"/>
    </source>
</evidence>
<gene>
    <name evidence="1" type="ORF">K788_0006328</name>
</gene>
<dbReference type="EMBL" id="CP012747">
    <property type="protein sequence ID" value="ALL67726.1"/>
    <property type="molecule type" value="Genomic_DNA"/>
</dbReference>
<dbReference type="Proteomes" id="UP000019146">
    <property type="component" value="Chromosome 2"/>
</dbReference>
<evidence type="ECO:0000313" key="1">
    <source>
        <dbReference type="EMBL" id="ALL67726.1"/>
    </source>
</evidence>
<dbReference type="Gene3D" id="3.10.450.50">
    <property type="match status" value="1"/>
</dbReference>
<protein>
    <submittedName>
        <fullName evidence="1">SnoaL-like domain</fullName>
    </submittedName>
</protein>
<reference evidence="1 2" key="1">
    <citation type="journal article" date="2014" name="Genome Announc.">
        <title>Draft Genome Sequence of the Haloacid-Degrading Burkholderia caribensis Strain MBA4.</title>
        <authorList>
            <person name="Pan Y."/>
            <person name="Kong K.F."/>
            <person name="Tsang J.S."/>
        </authorList>
    </citation>
    <scope>NUCLEOTIDE SEQUENCE [LARGE SCALE GENOMIC DNA]</scope>
    <source>
        <strain evidence="1 2">MBA4</strain>
    </source>
</reference>
<sequence>MTSTVDADKLHIFTAWHDTVRNRDLPATAALYSEDAILETPLALAVYPERHSGLVIGRASILTFFEDSIRKFPGDLGQWYRTGVMFVNGNQLTWEYPRAAPSGDQVDLIEMMQIESGLIVNHRVYWGWYGVRLLACSFASTDIGTSG</sequence>